<keyword evidence="1" id="KW-0479">Metal-binding</keyword>
<dbReference type="PROSITE" id="PS50158">
    <property type="entry name" value="ZF_CCHC"/>
    <property type="match status" value="1"/>
</dbReference>
<feature type="domain" description="CCHC-type" evidence="3">
    <location>
        <begin position="105"/>
        <end position="120"/>
    </location>
</feature>
<evidence type="ECO:0000256" key="1">
    <source>
        <dbReference type="PROSITE-ProRule" id="PRU00047"/>
    </source>
</evidence>
<dbReference type="HOGENOM" id="CLU_117312_0_0_1"/>
<keyword evidence="5" id="KW-1185">Reference proteome</keyword>
<evidence type="ECO:0000313" key="5">
    <source>
        <dbReference type="Proteomes" id="UP000054279"/>
    </source>
</evidence>
<organism evidence="4 5">
    <name type="scientific">Sphaerobolus stellatus (strain SS14)</name>
    <dbReference type="NCBI Taxonomy" id="990650"/>
    <lineage>
        <taxon>Eukaryota</taxon>
        <taxon>Fungi</taxon>
        <taxon>Dikarya</taxon>
        <taxon>Basidiomycota</taxon>
        <taxon>Agaricomycotina</taxon>
        <taxon>Agaricomycetes</taxon>
        <taxon>Phallomycetidae</taxon>
        <taxon>Geastrales</taxon>
        <taxon>Sphaerobolaceae</taxon>
        <taxon>Sphaerobolus</taxon>
    </lineage>
</organism>
<keyword evidence="1" id="KW-0863">Zinc-finger</keyword>
<protein>
    <recommendedName>
        <fullName evidence="3">CCHC-type domain-containing protein</fullName>
    </recommendedName>
</protein>
<name>A0A0C9V7M5_SPHS4</name>
<proteinExistence type="predicted"/>
<sequence length="194" mass="21231">MTTSPVTPMTARQLAQQNETGRPTFSPNNPFQPPQTPGTPMPGYGLGPAFMTYDIWCPFPAHAAGQAAYAKEVQEWCRKYGGTRATMNNPFPLWAGGAYLDSRECYQCGMRGHVGATCQEPEERHLPNEERGWRADYEAICIAQRVAEKADQVAPIEEVAEGGKCRRVTVNEAMTSLQSGRETSGWIETAGEGG</sequence>
<gene>
    <name evidence="4" type="ORF">M422DRAFT_48036</name>
</gene>
<dbReference type="InterPro" id="IPR001878">
    <property type="entry name" value="Znf_CCHC"/>
</dbReference>
<keyword evidence="1" id="KW-0862">Zinc</keyword>
<dbReference type="GO" id="GO:0003676">
    <property type="term" value="F:nucleic acid binding"/>
    <property type="evidence" value="ECO:0007669"/>
    <property type="project" value="InterPro"/>
</dbReference>
<feature type="compositionally biased region" description="Pro residues" evidence="2">
    <location>
        <begin position="30"/>
        <end position="40"/>
    </location>
</feature>
<evidence type="ECO:0000313" key="4">
    <source>
        <dbReference type="EMBL" id="KIJ43019.1"/>
    </source>
</evidence>
<accession>A0A0C9V7M5</accession>
<dbReference type="Proteomes" id="UP000054279">
    <property type="component" value="Unassembled WGS sequence"/>
</dbReference>
<dbReference type="GO" id="GO:0008270">
    <property type="term" value="F:zinc ion binding"/>
    <property type="evidence" value="ECO:0007669"/>
    <property type="project" value="UniProtKB-KW"/>
</dbReference>
<dbReference type="AlphaFoldDB" id="A0A0C9V7M5"/>
<feature type="region of interest" description="Disordered" evidence="2">
    <location>
        <begin position="1"/>
        <end position="43"/>
    </location>
</feature>
<evidence type="ECO:0000256" key="2">
    <source>
        <dbReference type="SAM" id="MobiDB-lite"/>
    </source>
</evidence>
<reference evidence="4 5" key="1">
    <citation type="submission" date="2014-06" db="EMBL/GenBank/DDBJ databases">
        <title>Evolutionary Origins and Diversification of the Mycorrhizal Mutualists.</title>
        <authorList>
            <consortium name="DOE Joint Genome Institute"/>
            <consortium name="Mycorrhizal Genomics Consortium"/>
            <person name="Kohler A."/>
            <person name="Kuo A."/>
            <person name="Nagy L.G."/>
            <person name="Floudas D."/>
            <person name="Copeland A."/>
            <person name="Barry K.W."/>
            <person name="Cichocki N."/>
            <person name="Veneault-Fourrey C."/>
            <person name="LaButti K."/>
            <person name="Lindquist E.A."/>
            <person name="Lipzen A."/>
            <person name="Lundell T."/>
            <person name="Morin E."/>
            <person name="Murat C."/>
            <person name="Riley R."/>
            <person name="Ohm R."/>
            <person name="Sun H."/>
            <person name="Tunlid A."/>
            <person name="Henrissat B."/>
            <person name="Grigoriev I.V."/>
            <person name="Hibbett D.S."/>
            <person name="Martin F."/>
        </authorList>
    </citation>
    <scope>NUCLEOTIDE SEQUENCE [LARGE SCALE GENOMIC DNA]</scope>
    <source>
        <strain evidence="4 5">SS14</strain>
    </source>
</reference>
<evidence type="ECO:0000259" key="3">
    <source>
        <dbReference type="PROSITE" id="PS50158"/>
    </source>
</evidence>
<dbReference type="OrthoDB" id="10523507at2759"/>
<dbReference type="EMBL" id="KN837126">
    <property type="protein sequence ID" value="KIJ43019.1"/>
    <property type="molecule type" value="Genomic_DNA"/>
</dbReference>